<dbReference type="AlphaFoldDB" id="A0A4Z1KIN7"/>
<feature type="compositionally biased region" description="Acidic residues" evidence="1">
    <location>
        <begin position="448"/>
        <end position="460"/>
    </location>
</feature>
<feature type="compositionally biased region" description="Low complexity" evidence="1">
    <location>
        <begin position="58"/>
        <end position="72"/>
    </location>
</feature>
<feature type="compositionally biased region" description="Basic and acidic residues" evidence="1">
    <location>
        <begin position="529"/>
        <end position="540"/>
    </location>
</feature>
<reference evidence="2 3" key="1">
    <citation type="submission" date="2017-12" db="EMBL/GenBank/DDBJ databases">
        <title>Comparative genomics of Botrytis spp.</title>
        <authorList>
            <person name="Valero-Jimenez C.A."/>
            <person name="Tapia P."/>
            <person name="Veloso J."/>
            <person name="Silva-Moreno E."/>
            <person name="Staats M."/>
            <person name="Valdes J.H."/>
            <person name="Van Kan J.A.L."/>
        </authorList>
    </citation>
    <scope>NUCLEOTIDE SEQUENCE [LARGE SCALE GENOMIC DNA]</scope>
    <source>
        <strain evidence="2 3">MUCL3349</strain>
    </source>
</reference>
<feature type="compositionally biased region" description="Polar residues" evidence="1">
    <location>
        <begin position="486"/>
        <end position="497"/>
    </location>
</feature>
<gene>
    <name evidence="2" type="ORF">BPOR_0351g00140</name>
</gene>
<feature type="region of interest" description="Disordered" evidence="1">
    <location>
        <begin position="137"/>
        <end position="165"/>
    </location>
</feature>
<accession>A0A4Z1KIN7</accession>
<protein>
    <submittedName>
        <fullName evidence="2">Uncharacterized protein</fullName>
    </submittedName>
</protein>
<feature type="region of interest" description="Disordered" evidence="1">
    <location>
        <begin position="194"/>
        <end position="242"/>
    </location>
</feature>
<feature type="compositionally biased region" description="Acidic residues" evidence="1">
    <location>
        <begin position="541"/>
        <end position="553"/>
    </location>
</feature>
<evidence type="ECO:0000313" key="2">
    <source>
        <dbReference type="EMBL" id="TGO85931.1"/>
    </source>
</evidence>
<evidence type="ECO:0000313" key="3">
    <source>
        <dbReference type="Proteomes" id="UP000297280"/>
    </source>
</evidence>
<feature type="compositionally biased region" description="Polar residues" evidence="1">
    <location>
        <begin position="19"/>
        <end position="31"/>
    </location>
</feature>
<feature type="region of interest" description="Disordered" evidence="1">
    <location>
        <begin position="1"/>
        <end position="122"/>
    </location>
</feature>
<comment type="caution">
    <text evidence="2">The sequence shown here is derived from an EMBL/GenBank/DDBJ whole genome shotgun (WGS) entry which is preliminary data.</text>
</comment>
<feature type="region of interest" description="Disordered" evidence="1">
    <location>
        <begin position="529"/>
        <end position="654"/>
    </location>
</feature>
<feature type="compositionally biased region" description="Basic and acidic residues" evidence="1">
    <location>
        <begin position="95"/>
        <end position="105"/>
    </location>
</feature>
<feature type="region of interest" description="Disordered" evidence="1">
    <location>
        <begin position="731"/>
        <end position="751"/>
    </location>
</feature>
<evidence type="ECO:0000256" key="1">
    <source>
        <dbReference type="SAM" id="MobiDB-lite"/>
    </source>
</evidence>
<organism evidence="2 3">
    <name type="scientific">Botrytis porri</name>
    <dbReference type="NCBI Taxonomy" id="87229"/>
    <lineage>
        <taxon>Eukaryota</taxon>
        <taxon>Fungi</taxon>
        <taxon>Dikarya</taxon>
        <taxon>Ascomycota</taxon>
        <taxon>Pezizomycotina</taxon>
        <taxon>Leotiomycetes</taxon>
        <taxon>Helotiales</taxon>
        <taxon>Sclerotiniaceae</taxon>
        <taxon>Botrytis</taxon>
    </lineage>
</organism>
<keyword evidence="3" id="KW-1185">Reference proteome</keyword>
<dbReference type="Proteomes" id="UP000297280">
    <property type="component" value="Unassembled WGS sequence"/>
</dbReference>
<feature type="region of interest" description="Disordered" evidence="1">
    <location>
        <begin position="410"/>
        <end position="497"/>
    </location>
</feature>
<feature type="compositionally biased region" description="Polar residues" evidence="1">
    <location>
        <begin position="569"/>
        <end position="579"/>
    </location>
</feature>
<proteinExistence type="predicted"/>
<feature type="compositionally biased region" description="Basic and acidic residues" evidence="1">
    <location>
        <begin position="736"/>
        <end position="751"/>
    </location>
</feature>
<name>A0A4Z1KIN7_9HELO</name>
<sequence length="751" mass="79855">MPAVTRSKSPCKKAPANPIQASSAADTSTNVAPVANMRSPSKKAAATGEKKPAGAHNALSDAMAPALAPLSPSKKKRSAKTFNGEEGVGAQSSEPMKRTRIERSDAPLSRPTSGQPDLAATTYPQVERVVLGLENTPVFGTTGGSPKEGLDTAVSTPTSSPKSVETTAVAPVLDGEEIGAMAKAPISAVTVTAGQTDDKTVVEQPSPHSAADSADPLTANEAEAHLPAAPQGSSSSDLEVAKEELAAKAEEIAELEVNQAKLRRELGAVLEERDALEIKEEETREEINRARENLRDRLEATHKLRRERDELIDQNQHLSTQNGTLSEMNDVLRNDVERLAQENRGLKNTVDGYRSAVNILNEQVPYPTSDQRELERTRGLLRAETAKTAEYEAKKVFGADKVVESIEPVDPAQAGTSHENHNREEHAREDRSRRYRTPTPGNNGDNIDYVDNDGVEDDDSSNASYDDSSDDYDLPLPEAPAGGVTGTQQSNRSSSSVEFLRSVRLECRHDRGYSGNTCRQCGVQVLAEGHPESDRDRSVAPEDELTPSSSDEEERNRDSSSYEPPEADINTQDEAQQVGSPVLSGNEDSEDSDQEDESPCPSISRKRKESPVSASSPAKKVKSTETELAGPSSTPAPCASVPFQPANPGWGSSRVLSPQVAVTAQAASTSSSASERTAATSLFPTVITRSGAAIQFGAATTFGAIGSAGSSVRFGSTHSFGGPALWARSPFVAASPKEDAAEEDKPADEKK</sequence>
<feature type="compositionally biased region" description="Polar residues" evidence="1">
    <location>
        <begin position="153"/>
        <end position="165"/>
    </location>
</feature>
<feature type="compositionally biased region" description="Acidic residues" evidence="1">
    <location>
        <begin position="587"/>
        <end position="598"/>
    </location>
</feature>
<dbReference type="EMBL" id="PQXO01000350">
    <property type="protein sequence ID" value="TGO85931.1"/>
    <property type="molecule type" value="Genomic_DNA"/>
</dbReference>
<feature type="compositionally biased region" description="Basic and acidic residues" evidence="1">
    <location>
        <begin position="418"/>
        <end position="432"/>
    </location>
</feature>